<keyword evidence="2" id="KW-1185">Reference proteome</keyword>
<evidence type="ECO:0000313" key="1">
    <source>
        <dbReference type="EMBL" id="WWQ65954.1"/>
    </source>
</evidence>
<dbReference type="EMBL" id="CP146022">
    <property type="protein sequence ID" value="WWQ65954.1"/>
    <property type="molecule type" value="Genomic_DNA"/>
</dbReference>
<proteinExistence type="predicted"/>
<evidence type="ECO:0000313" key="2">
    <source>
        <dbReference type="Proteomes" id="UP001432251"/>
    </source>
</evidence>
<dbReference type="Proteomes" id="UP001432251">
    <property type="component" value="Chromosome"/>
</dbReference>
<organism evidence="1 2">
    <name type="scientific">Streptomyces citrinus</name>
    <dbReference type="NCBI Taxonomy" id="3118173"/>
    <lineage>
        <taxon>Bacteria</taxon>
        <taxon>Bacillati</taxon>
        <taxon>Actinomycetota</taxon>
        <taxon>Actinomycetes</taxon>
        <taxon>Kitasatosporales</taxon>
        <taxon>Streptomycetaceae</taxon>
        <taxon>Streptomyces</taxon>
    </lineage>
</organism>
<gene>
    <name evidence="1" type="ORF">V2W30_23240</name>
</gene>
<sequence>MVPVARLFATAVLAALLLIAGVWASWGAAQHVMFPTGRERGTMTVSRCTDEVCTGPFAPGSPTAVRHPSVTIDRSIGEKKGARLPVVLKPSSTTAVRAGTAGFLHAWVPLGGALLLTSVVIAGGIRNRRLAWITGGAGFVLLTAAWAAVSVF</sequence>
<accession>A0ACD5AFQ0</accession>
<name>A0ACD5AFQ0_9ACTN</name>
<protein>
    <submittedName>
        <fullName evidence="1">Uncharacterized protein</fullName>
    </submittedName>
</protein>
<reference evidence="1" key="1">
    <citation type="journal article" date="2025" name="Int. J. Syst. Evol. Microbiol.">
        <title>Streptomyces citrinus sp. nov., with yellow diffusible pigment.</title>
        <authorList>
            <person name="He Y."/>
            <person name="Yang E."/>
            <person name="Xu J."/>
            <person name="Sun Y."/>
            <person name="Sun L."/>
        </authorList>
    </citation>
    <scope>NUCLEOTIDE SEQUENCE</scope>
    <source>
        <strain evidence="1">Q6</strain>
    </source>
</reference>